<gene>
    <name evidence="1" type="ORF">FuraDRAFT_0248</name>
</gene>
<dbReference type="EMBL" id="ACIS01000001">
    <property type="protein sequence ID" value="EEG10266.1"/>
    <property type="molecule type" value="Genomic_DNA"/>
</dbReference>
<dbReference type="RefSeq" id="WP_008952268.1">
    <property type="nucleotide sequence ID" value="NZ_ACIS01000001.1"/>
</dbReference>
<evidence type="ECO:0000313" key="2">
    <source>
        <dbReference type="Proteomes" id="UP000003165"/>
    </source>
</evidence>
<keyword evidence="2" id="KW-1185">Reference proteome</keyword>
<protein>
    <submittedName>
        <fullName evidence="1">Uncharacterized protein</fullName>
    </submittedName>
</protein>
<sequence>MAATKKPKCRTCGGYCGRRKGQGCQYAANEAKRRADELYQYATAGMHGKKGGAA</sequence>
<dbReference type="Proteomes" id="UP000003165">
    <property type="component" value="Unassembled WGS sequence"/>
</dbReference>
<accession>B9YYR3</accession>
<proteinExistence type="predicted"/>
<organism evidence="1 2">
    <name type="scientific">Pseudogulbenkiania ferrooxidans 2002</name>
    <dbReference type="NCBI Taxonomy" id="279714"/>
    <lineage>
        <taxon>Bacteria</taxon>
        <taxon>Pseudomonadati</taxon>
        <taxon>Pseudomonadota</taxon>
        <taxon>Betaproteobacteria</taxon>
        <taxon>Neisseriales</taxon>
        <taxon>Chromobacteriaceae</taxon>
        <taxon>Pseudogulbenkiania</taxon>
    </lineage>
</organism>
<evidence type="ECO:0000313" key="1">
    <source>
        <dbReference type="EMBL" id="EEG10266.1"/>
    </source>
</evidence>
<comment type="caution">
    <text evidence="1">The sequence shown here is derived from an EMBL/GenBank/DDBJ whole genome shotgun (WGS) entry which is preliminary data.</text>
</comment>
<dbReference type="AlphaFoldDB" id="B9YYR3"/>
<reference evidence="1 2" key="1">
    <citation type="submission" date="2009-02" db="EMBL/GenBank/DDBJ databases">
        <title>Sequencing of the draft genome and assembly of Lutiella nitroferrum 2002.</title>
        <authorList>
            <consortium name="US DOE Joint Genome Institute (JGI-PGF)"/>
            <person name="Lucas S."/>
            <person name="Copeland A."/>
            <person name="Lapidus A."/>
            <person name="Glavina del Rio T."/>
            <person name="Tice H."/>
            <person name="Bruce D."/>
            <person name="Goodwin L."/>
            <person name="Pitluck S."/>
            <person name="Larimer F."/>
            <person name="Land M.L."/>
            <person name="Hauser L."/>
            <person name="Coates J.D."/>
        </authorList>
    </citation>
    <scope>NUCLEOTIDE SEQUENCE [LARGE SCALE GENOMIC DNA]</scope>
    <source>
        <strain evidence="1 2">2002</strain>
    </source>
</reference>
<name>B9YYR3_9NEIS</name>